<protein>
    <submittedName>
        <fullName evidence="2">Uncharacterized protein</fullName>
    </submittedName>
</protein>
<reference evidence="3" key="1">
    <citation type="submission" date="2017-10" db="EMBL/GenBank/DDBJ databases">
        <title>Rapid genome shrinkage in a self-fertile nematode reveals novel sperm competition proteins.</title>
        <authorList>
            <person name="Yin D."/>
            <person name="Schwarz E.M."/>
            <person name="Thomas C.G."/>
            <person name="Felde R.L."/>
            <person name="Korf I.F."/>
            <person name="Cutter A.D."/>
            <person name="Schartner C.M."/>
            <person name="Ralston E.J."/>
            <person name="Meyer B.J."/>
            <person name="Haag E.S."/>
        </authorList>
    </citation>
    <scope>NUCLEOTIDE SEQUENCE [LARGE SCALE GENOMIC DNA]</scope>
    <source>
        <strain evidence="3">JU1422</strain>
    </source>
</reference>
<evidence type="ECO:0000256" key="1">
    <source>
        <dbReference type="SAM" id="MobiDB-lite"/>
    </source>
</evidence>
<evidence type="ECO:0000313" key="2">
    <source>
        <dbReference type="EMBL" id="PIC39107.1"/>
    </source>
</evidence>
<dbReference type="Pfam" id="PF04370">
    <property type="entry name" value="DUF508"/>
    <property type="match status" value="1"/>
</dbReference>
<organism evidence="2 3">
    <name type="scientific">Caenorhabditis nigoni</name>
    <dbReference type="NCBI Taxonomy" id="1611254"/>
    <lineage>
        <taxon>Eukaryota</taxon>
        <taxon>Metazoa</taxon>
        <taxon>Ecdysozoa</taxon>
        <taxon>Nematoda</taxon>
        <taxon>Chromadorea</taxon>
        <taxon>Rhabditida</taxon>
        <taxon>Rhabditina</taxon>
        <taxon>Rhabditomorpha</taxon>
        <taxon>Rhabditoidea</taxon>
        <taxon>Rhabditidae</taxon>
        <taxon>Peloderinae</taxon>
        <taxon>Caenorhabditis</taxon>
    </lineage>
</organism>
<gene>
    <name evidence="2" type="primary">Cnig_chr_III.g10904</name>
    <name evidence="2" type="ORF">B9Z55_010904</name>
</gene>
<sequence>MNLDGVQLLSQDQLPPVLRLFIDPSLKYSKHKHTVETARDGTHHTYTLVLTREPSTQPDEYIHLKLAPTTPTDISTQLSSAREMMSKSSLSETSPKTDNWSFTEKKMDSIYYTIPMKTDPLSFQKNNPSEKSKKTTSSGASSVSTSATSSASSSQGSSAPSSSLPTFDSNYEKIPRKVVTMVHVKFILVHRDTFQRRVQSTFTDEFQSDCRLEDVILNFQQLCARQLRDARLQPRLSYCIGEISGKNSKPVLSSDLGKTLAQLAASKNVFQFALIVDNFDNSREELKKVKIEK</sequence>
<dbReference type="Proteomes" id="UP000230233">
    <property type="component" value="Chromosome III"/>
</dbReference>
<feature type="compositionally biased region" description="Low complexity" evidence="1">
    <location>
        <begin position="135"/>
        <end position="163"/>
    </location>
</feature>
<comment type="caution">
    <text evidence="2">The sequence shown here is derived from an EMBL/GenBank/DDBJ whole genome shotgun (WGS) entry which is preliminary data.</text>
</comment>
<feature type="region of interest" description="Disordered" evidence="1">
    <location>
        <begin position="76"/>
        <end position="99"/>
    </location>
</feature>
<feature type="region of interest" description="Disordered" evidence="1">
    <location>
        <begin position="121"/>
        <end position="167"/>
    </location>
</feature>
<keyword evidence="3" id="KW-1185">Reference proteome</keyword>
<dbReference type="OrthoDB" id="5834137at2759"/>
<name>A0A2G5UHS5_9PELO</name>
<dbReference type="InterPro" id="IPR007465">
    <property type="entry name" value="DUF508"/>
</dbReference>
<dbReference type="AlphaFoldDB" id="A0A2G5UHS5"/>
<accession>A0A2G5UHS5</accession>
<evidence type="ECO:0000313" key="3">
    <source>
        <dbReference type="Proteomes" id="UP000230233"/>
    </source>
</evidence>
<proteinExistence type="predicted"/>
<dbReference type="EMBL" id="PDUG01000003">
    <property type="protein sequence ID" value="PIC39107.1"/>
    <property type="molecule type" value="Genomic_DNA"/>
</dbReference>